<dbReference type="AlphaFoldDB" id="A0A2G9UR56"/>
<feature type="domain" description="C-type lectin" evidence="1">
    <location>
        <begin position="28"/>
        <end position="106"/>
    </location>
</feature>
<dbReference type="InterPro" id="IPR050111">
    <property type="entry name" value="C-type_lectin/snaclec_domain"/>
</dbReference>
<organism evidence="2 3">
    <name type="scientific">Teladorsagia circumcincta</name>
    <name type="common">Brown stomach worm</name>
    <name type="synonym">Ostertagia circumcincta</name>
    <dbReference type="NCBI Taxonomy" id="45464"/>
    <lineage>
        <taxon>Eukaryota</taxon>
        <taxon>Metazoa</taxon>
        <taxon>Ecdysozoa</taxon>
        <taxon>Nematoda</taxon>
        <taxon>Chromadorea</taxon>
        <taxon>Rhabditida</taxon>
        <taxon>Rhabditina</taxon>
        <taxon>Rhabditomorpha</taxon>
        <taxon>Strongyloidea</taxon>
        <taxon>Trichostrongylidae</taxon>
        <taxon>Teladorsagia</taxon>
    </lineage>
</organism>
<evidence type="ECO:0000313" key="2">
    <source>
        <dbReference type="EMBL" id="PIO72697.1"/>
    </source>
</evidence>
<dbReference type="EMBL" id="KZ345615">
    <property type="protein sequence ID" value="PIO72697.1"/>
    <property type="molecule type" value="Genomic_DNA"/>
</dbReference>
<dbReference type="InterPro" id="IPR016187">
    <property type="entry name" value="CTDL_fold"/>
</dbReference>
<evidence type="ECO:0000313" key="3">
    <source>
        <dbReference type="Proteomes" id="UP000230423"/>
    </source>
</evidence>
<dbReference type="InterPro" id="IPR001304">
    <property type="entry name" value="C-type_lectin-like"/>
</dbReference>
<proteinExistence type="predicted"/>
<name>A0A2G9UR56_TELCI</name>
<sequence length="130" mass="14590">MFTLLLLIIPVVVAICPQGTIYRQEFERCYKFSSVKKSYSLAETDCLSLGGHLVSIQNGYENAMLIETAQADRFPLPFYIGLNSIEGGLWTWTDGTPTTYTNWAHGISQNFSTTQGLHIRRDNFPSEGAF</sequence>
<protein>
    <submittedName>
        <fullName evidence="2">Lectin C-type domain protein</fullName>
    </submittedName>
</protein>
<dbReference type="InterPro" id="IPR016186">
    <property type="entry name" value="C-type_lectin-like/link_sf"/>
</dbReference>
<dbReference type="Gene3D" id="3.10.100.10">
    <property type="entry name" value="Mannose-Binding Protein A, subunit A"/>
    <property type="match status" value="1"/>
</dbReference>
<accession>A0A2G9UR56</accession>
<dbReference type="SUPFAM" id="SSF56436">
    <property type="entry name" value="C-type lectin-like"/>
    <property type="match status" value="1"/>
</dbReference>
<evidence type="ECO:0000259" key="1">
    <source>
        <dbReference type="PROSITE" id="PS50041"/>
    </source>
</evidence>
<dbReference type="PANTHER" id="PTHR22803">
    <property type="entry name" value="MANNOSE, PHOSPHOLIPASE, LECTIN RECEPTOR RELATED"/>
    <property type="match status" value="1"/>
</dbReference>
<dbReference type="OrthoDB" id="418245at2759"/>
<reference evidence="2 3" key="1">
    <citation type="submission" date="2015-09" db="EMBL/GenBank/DDBJ databases">
        <title>Draft genome of the parasitic nematode Teladorsagia circumcincta isolate WARC Sus (inbred).</title>
        <authorList>
            <person name="Mitreva M."/>
        </authorList>
    </citation>
    <scope>NUCLEOTIDE SEQUENCE [LARGE SCALE GENOMIC DNA]</scope>
    <source>
        <strain evidence="2 3">S</strain>
    </source>
</reference>
<keyword evidence="3" id="KW-1185">Reference proteome</keyword>
<dbReference type="SMART" id="SM00034">
    <property type="entry name" value="CLECT"/>
    <property type="match status" value="1"/>
</dbReference>
<dbReference type="PROSITE" id="PS50041">
    <property type="entry name" value="C_TYPE_LECTIN_2"/>
    <property type="match status" value="1"/>
</dbReference>
<dbReference type="Pfam" id="PF00059">
    <property type="entry name" value="Lectin_C"/>
    <property type="match status" value="1"/>
</dbReference>
<gene>
    <name evidence="2" type="ORF">TELCIR_05362</name>
</gene>
<dbReference type="Proteomes" id="UP000230423">
    <property type="component" value="Unassembled WGS sequence"/>
</dbReference>
<dbReference type="CDD" id="cd00037">
    <property type="entry name" value="CLECT"/>
    <property type="match status" value="1"/>
</dbReference>